<comment type="catalytic activity">
    <reaction evidence="16 17">
        <text>N(4)-(alpha-D-Man-(1-&gt;3)-[alpha-D-Man-(1-&gt;3)-[alpha-D-Man-(1-&gt;6)]-alpha-D-Man-(1-&gt;6)]-beta-D-Man-(1-&gt;4)-beta-D-GlcNAc-(1-&gt;4)-beta-D-GlcNAc)-L-asparaginyl-[protein] (N-glucan mannose isomer 5A1,2) + UDP-N-acetyl-alpha-D-glucosamine = N(4)-{beta-D-GlcNAc-(1-&gt;2)-alpha-D-Man-(1-&gt;3)-[alpha-D-Man-(1-&gt;3)-[alpha-D-Man-(1-&gt;6)]-alpha-D-Man-(1-&gt;6)]-beta-D-Man-(1-&gt;4)-beta-D-GlcNAc-(1-&gt;4)-beta-D-GlcNAc}-L-asparaginyl-[protein] + UDP + H(+)</text>
        <dbReference type="Rhea" id="RHEA:11456"/>
        <dbReference type="Rhea" id="RHEA-COMP:14367"/>
        <dbReference type="Rhea" id="RHEA-COMP:14368"/>
        <dbReference type="ChEBI" id="CHEBI:15378"/>
        <dbReference type="ChEBI" id="CHEBI:57705"/>
        <dbReference type="ChEBI" id="CHEBI:58223"/>
        <dbReference type="ChEBI" id="CHEBI:59087"/>
        <dbReference type="ChEBI" id="CHEBI:60625"/>
        <dbReference type="EC" id="2.4.1.101"/>
    </reaction>
</comment>
<keyword evidence="12 17" id="KW-0464">Manganese</keyword>
<evidence type="ECO:0000256" key="8">
    <source>
        <dbReference type="ARBA" id="ARBA00022968"/>
    </source>
</evidence>
<keyword evidence="5" id="KW-0808">Transferase</keyword>
<dbReference type="SUPFAM" id="SSF53448">
    <property type="entry name" value="Nucleotide-diphospho-sugar transferases"/>
    <property type="match status" value="1"/>
</dbReference>
<comment type="subcellular location">
    <subcellularLocation>
        <location evidence="1 17">Golgi apparatus membrane</location>
        <topology evidence="1 17">Single-pass type II membrane protein</topology>
    </subcellularLocation>
</comment>
<evidence type="ECO:0000256" key="17">
    <source>
        <dbReference type="RuleBase" id="RU368119"/>
    </source>
</evidence>
<dbReference type="InterPro" id="IPR029044">
    <property type="entry name" value="Nucleotide-diphossugar_trans"/>
</dbReference>
<organism evidence="18 19">
    <name type="scientific">Clytia hemisphaerica</name>
    <dbReference type="NCBI Taxonomy" id="252671"/>
    <lineage>
        <taxon>Eukaryota</taxon>
        <taxon>Metazoa</taxon>
        <taxon>Cnidaria</taxon>
        <taxon>Hydrozoa</taxon>
        <taxon>Hydroidolina</taxon>
        <taxon>Leptothecata</taxon>
        <taxon>Obeliida</taxon>
        <taxon>Clytiidae</taxon>
        <taxon>Clytia</taxon>
    </lineage>
</organism>
<dbReference type="Pfam" id="PF03071">
    <property type="entry name" value="GNT-I"/>
    <property type="match status" value="1"/>
</dbReference>
<dbReference type="OrthoDB" id="440755at2759"/>
<dbReference type="AlphaFoldDB" id="A0A7M6DLU4"/>
<keyword evidence="7 17" id="KW-0479">Metal-binding</keyword>
<dbReference type="InterPro" id="IPR004139">
    <property type="entry name" value="Glyco_trans_13"/>
</dbReference>
<evidence type="ECO:0000256" key="4">
    <source>
        <dbReference type="ARBA" id="ARBA00022676"/>
    </source>
</evidence>
<keyword evidence="8 17" id="KW-0735">Signal-anchor</keyword>
<dbReference type="GeneID" id="136803594"/>
<reference evidence="18" key="1">
    <citation type="submission" date="2021-01" db="UniProtKB">
        <authorList>
            <consortium name="EnsemblMetazoa"/>
        </authorList>
    </citation>
    <scope>IDENTIFICATION</scope>
</reference>
<feature type="transmembrane region" description="Helical" evidence="17">
    <location>
        <begin position="21"/>
        <end position="38"/>
    </location>
</feature>
<dbReference type="Gene3D" id="3.90.550.10">
    <property type="entry name" value="Spore Coat Polysaccharide Biosynthesis Protein SpsA, Chain A"/>
    <property type="match status" value="1"/>
</dbReference>
<evidence type="ECO:0000256" key="3">
    <source>
        <dbReference type="ARBA" id="ARBA00006492"/>
    </source>
</evidence>
<evidence type="ECO:0000256" key="6">
    <source>
        <dbReference type="ARBA" id="ARBA00022692"/>
    </source>
</evidence>
<name>A0A7M6DLU4_9CNID</name>
<sequence>MRGVMRILLNFLSCRWKLSSKSIIIGMIIFFGGNYIILRSMFARNYTNETKVGHSTEDDGVIVKQNVYHNNRKDNTNEFIESLVDKSQNVGNGKSPHKFNRETEAPVGNENHIDVKNVDHENKKDGKFKIALLIISCNRVEVRRCLDKIFEHKPKDYPIEIIVSQDCGHKATADVIRSYGDRIKFIQQPDLGPVHGVPNNMHRFMGYYKISRHFQFALGKVFEMTDSDSVIIVEDDIEIASDFFDYFLATRKLLEVDNTLFCVSAWNDNGKEDSVDPSAIDVLYRSDFFPGLGWMMTRKLWNEIGPNWPKGFWDDWMRDPKQRKDRSCIRPEISRTKTFGRIGVSQGQFYDQYLKYIRLNNQAFPFRDYDLSYLMKSKYDEEFLEKVYTTPEVDSQQATSKGASDVRITYNNHYEFENFARRFGLMSDFKAGVPRTAYHGVVTFFRGGHRIYIAPPKNWKGYKEH</sequence>
<evidence type="ECO:0000256" key="2">
    <source>
        <dbReference type="ARBA" id="ARBA00004922"/>
    </source>
</evidence>
<dbReference type="EnsemblMetazoa" id="CLYHEMT015371.1">
    <property type="protein sequence ID" value="CLYHEMP015371.1"/>
    <property type="gene ID" value="CLYHEMG015371"/>
</dbReference>
<evidence type="ECO:0000313" key="19">
    <source>
        <dbReference type="Proteomes" id="UP000594262"/>
    </source>
</evidence>
<dbReference type="Proteomes" id="UP000594262">
    <property type="component" value="Unplaced"/>
</dbReference>
<comment type="similarity">
    <text evidence="3 17">Belongs to the glycosyltransferase 13 family.</text>
</comment>
<keyword evidence="10 17" id="KW-0333">Golgi apparatus</keyword>
<dbReference type="EC" id="2.4.1.101" evidence="14 17"/>
<accession>A0A7M6DLU4</accession>
<dbReference type="GO" id="GO:0006487">
    <property type="term" value="P:protein N-linked glycosylation"/>
    <property type="evidence" value="ECO:0007669"/>
    <property type="project" value="TreeGrafter"/>
</dbReference>
<keyword evidence="11 17" id="KW-0472">Membrane</keyword>
<dbReference type="GO" id="GO:0000139">
    <property type="term" value="C:Golgi membrane"/>
    <property type="evidence" value="ECO:0007669"/>
    <property type="project" value="UniProtKB-SubCell"/>
</dbReference>
<dbReference type="Gene3D" id="3.10.180.20">
    <property type="entry name" value="N-Acetylglucosaminyltransferase I, Domain 2"/>
    <property type="match status" value="1"/>
</dbReference>
<protein>
    <recommendedName>
        <fullName evidence="14 17">Alpha-1,3-mannosyl-glycoprotein 2-beta-N-acetylglucosaminyltransferase</fullName>
        <shortName evidence="17">GNT-I</shortName>
        <shortName evidence="17">GlcNAc-T I</shortName>
        <ecNumber evidence="14 17">2.4.1.101</ecNumber>
    </recommendedName>
    <alternativeName>
        <fullName evidence="15 17">N-glycosyl-oligosaccharide-glycoprotein N-acetylglucosaminyltransferase I</fullName>
    </alternativeName>
</protein>
<evidence type="ECO:0000256" key="14">
    <source>
        <dbReference type="ARBA" id="ARBA00038949"/>
    </source>
</evidence>
<evidence type="ECO:0000256" key="5">
    <source>
        <dbReference type="ARBA" id="ARBA00022679"/>
    </source>
</evidence>
<dbReference type="UniPathway" id="UPA00378"/>
<evidence type="ECO:0000256" key="1">
    <source>
        <dbReference type="ARBA" id="ARBA00004323"/>
    </source>
</evidence>
<evidence type="ECO:0000256" key="15">
    <source>
        <dbReference type="ARBA" id="ARBA00041712"/>
    </source>
</evidence>
<dbReference type="RefSeq" id="XP_066916420.1">
    <property type="nucleotide sequence ID" value="XM_067060319.1"/>
</dbReference>
<keyword evidence="9 17" id="KW-1133">Transmembrane helix</keyword>
<evidence type="ECO:0000256" key="11">
    <source>
        <dbReference type="ARBA" id="ARBA00023136"/>
    </source>
</evidence>
<evidence type="ECO:0000313" key="18">
    <source>
        <dbReference type="EnsemblMetazoa" id="CLYHEMP015371.1"/>
    </source>
</evidence>
<comment type="cofactor">
    <cofactor evidence="17">
        <name>Mn(2+)</name>
        <dbReference type="ChEBI" id="CHEBI:29035"/>
    </cofactor>
    <text evidence="17">The cofactor is mostly bound to the substrate.</text>
</comment>
<keyword evidence="4 17" id="KW-0328">Glycosyltransferase</keyword>
<evidence type="ECO:0000256" key="9">
    <source>
        <dbReference type="ARBA" id="ARBA00022989"/>
    </source>
</evidence>
<evidence type="ECO:0000256" key="13">
    <source>
        <dbReference type="ARBA" id="ARBA00037706"/>
    </source>
</evidence>
<evidence type="ECO:0000256" key="12">
    <source>
        <dbReference type="ARBA" id="ARBA00023211"/>
    </source>
</evidence>
<dbReference type="InterPro" id="IPR052261">
    <property type="entry name" value="Glycosyltransferase_13"/>
</dbReference>
<evidence type="ECO:0000256" key="10">
    <source>
        <dbReference type="ARBA" id="ARBA00023034"/>
    </source>
</evidence>
<dbReference type="GO" id="GO:0003827">
    <property type="term" value="F:alpha-1,3-mannosylglycoprotein 2-beta-N-acetylglucosaminyltransferase activity"/>
    <property type="evidence" value="ECO:0007669"/>
    <property type="project" value="UniProtKB-UniRule"/>
</dbReference>
<comment type="pathway">
    <text evidence="2 17">Protein modification; protein glycosylation.</text>
</comment>
<dbReference type="PANTHER" id="PTHR10468:SF0">
    <property type="entry name" value="ALPHA-1,3-MANNOSYL-GLYCOPROTEIN 2-BETA-N-ACETYLGLUCOSAMINYLTRANSFERASE"/>
    <property type="match status" value="1"/>
</dbReference>
<proteinExistence type="inferred from homology"/>
<comment type="function">
    <text evidence="13 17">Initiates complex N-linked carbohydrate formation. Essential for the conversion of high-mannose to hybrid and complex N-glycans.</text>
</comment>
<dbReference type="GO" id="GO:0030145">
    <property type="term" value="F:manganese ion binding"/>
    <property type="evidence" value="ECO:0007669"/>
    <property type="project" value="UniProtKB-UniRule"/>
</dbReference>
<dbReference type="PANTHER" id="PTHR10468">
    <property type="entry name" value="PROTEIN O-LINKED-MANNOSE BETA-1,2-N-ACETYLGLUCOSAMINYLTRANSFERASE 1/ALPHA-1,3-MANNOSYL-GLYCOPROTEIN 2-BETA-N-ACETYLGLUCOSAMINYLTRANSFERASE"/>
    <property type="match status" value="1"/>
</dbReference>
<keyword evidence="19" id="KW-1185">Reference proteome</keyword>
<dbReference type="FunFam" id="3.90.550.10:FF:000055">
    <property type="entry name" value="Alpha-1,3-mannosyl-glycoprotein 2-beta-N-acetylglucosaminyltransferase"/>
    <property type="match status" value="1"/>
</dbReference>
<evidence type="ECO:0000256" key="7">
    <source>
        <dbReference type="ARBA" id="ARBA00022723"/>
    </source>
</evidence>
<evidence type="ECO:0000256" key="16">
    <source>
        <dbReference type="ARBA" id="ARBA00049421"/>
    </source>
</evidence>
<keyword evidence="6 17" id="KW-0812">Transmembrane</keyword>